<feature type="binding site" evidence="9">
    <location>
        <position position="330"/>
    </location>
    <ligand>
        <name>GTP</name>
        <dbReference type="ChEBI" id="CHEBI:37565"/>
    </ligand>
</feature>
<feature type="binding site" evidence="9">
    <location>
        <begin position="230"/>
        <end position="234"/>
    </location>
    <ligand>
        <name>GTP</name>
        <dbReference type="ChEBI" id="CHEBI:37565"/>
    </ligand>
</feature>
<keyword evidence="4 9" id="KW-0547">Nucleotide-binding</keyword>
<keyword evidence="2 9" id="KW-0686">Riboflavin biosynthesis</keyword>
<dbReference type="Proteomes" id="UP001224682">
    <property type="component" value="Unassembled WGS sequence"/>
</dbReference>
<feature type="binding site" evidence="9">
    <location>
        <position position="335"/>
    </location>
    <ligand>
        <name>GTP</name>
        <dbReference type="ChEBI" id="CHEBI:37565"/>
    </ligand>
</feature>
<comment type="function">
    <text evidence="9">Catalyzes the conversion of GTP to 2,5-diamino-6-ribosylamino-4(3H)-pyrimidinone 5'-phosphate (DARP), formate and pyrophosphate.</text>
</comment>
<dbReference type="EC" id="3.5.4.25" evidence="9"/>
<feature type="binding site" evidence="9">
    <location>
        <position position="251"/>
    </location>
    <ligand>
        <name>GTP</name>
        <dbReference type="ChEBI" id="CHEBI:37565"/>
    </ligand>
</feature>
<comment type="cofactor">
    <cofactor evidence="9">
        <name>Zn(2+)</name>
        <dbReference type="ChEBI" id="CHEBI:29105"/>
    </cofactor>
    <text evidence="9">Binds 1 zinc ion per subunit.</text>
</comment>
<name>A0ABU0BIH0_9HYPH</name>
<evidence type="ECO:0000256" key="3">
    <source>
        <dbReference type="ARBA" id="ARBA00022723"/>
    </source>
</evidence>
<organism evidence="11 12">
    <name type="scientific">Ancylobacter polymorphus</name>
    <dbReference type="NCBI Taxonomy" id="223390"/>
    <lineage>
        <taxon>Bacteria</taxon>
        <taxon>Pseudomonadati</taxon>
        <taxon>Pseudomonadota</taxon>
        <taxon>Alphaproteobacteria</taxon>
        <taxon>Hyphomicrobiales</taxon>
        <taxon>Xanthobacteraceae</taxon>
        <taxon>Ancylobacter</taxon>
    </lineage>
</organism>
<evidence type="ECO:0000256" key="1">
    <source>
        <dbReference type="ARBA" id="ARBA00004853"/>
    </source>
</evidence>
<keyword evidence="5 9" id="KW-0378">Hydrolase</keyword>
<dbReference type="PANTHER" id="PTHR21327:SF18">
    <property type="entry name" value="3,4-DIHYDROXY-2-BUTANONE 4-PHOSPHATE SYNTHASE"/>
    <property type="match status" value="1"/>
</dbReference>
<feature type="binding site" evidence="9">
    <location>
        <begin position="273"/>
        <end position="275"/>
    </location>
    <ligand>
        <name>GTP</name>
        <dbReference type="ChEBI" id="CHEBI:37565"/>
    </ligand>
</feature>
<evidence type="ECO:0000256" key="9">
    <source>
        <dbReference type="HAMAP-Rule" id="MF_00179"/>
    </source>
</evidence>
<feature type="active site" description="Proton acceptor" evidence="9">
    <location>
        <position position="307"/>
    </location>
</feature>
<reference evidence="11 12" key="1">
    <citation type="submission" date="2023-07" db="EMBL/GenBank/DDBJ databases">
        <title>Genomic Encyclopedia of Type Strains, Phase IV (KMG-IV): sequencing the most valuable type-strain genomes for metagenomic binning, comparative biology and taxonomic classification.</title>
        <authorList>
            <person name="Goeker M."/>
        </authorList>
    </citation>
    <scope>NUCLEOTIDE SEQUENCE [LARGE SCALE GENOMIC DNA]</scope>
    <source>
        <strain evidence="11 12">DSM 2457</strain>
    </source>
</reference>
<evidence type="ECO:0000256" key="4">
    <source>
        <dbReference type="ARBA" id="ARBA00022741"/>
    </source>
</evidence>
<evidence type="ECO:0000256" key="5">
    <source>
        <dbReference type="ARBA" id="ARBA00022801"/>
    </source>
</evidence>
<keyword evidence="7 9" id="KW-0342">GTP-binding</keyword>
<dbReference type="RefSeq" id="WP_307022806.1">
    <property type="nucleotide sequence ID" value="NZ_JAUSUI010000011.1"/>
</dbReference>
<feature type="binding site" evidence="9">
    <location>
        <position position="248"/>
    </location>
    <ligand>
        <name>Zn(2+)</name>
        <dbReference type="ChEBI" id="CHEBI:29105"/>
        <note>catalytic</note>
    </ligand>
</feature>
<sequence length="389" mass="40737">MSSSATTAGTIASLFGDATLTEAERAIAEMRAGRPVILAEGGRLFLAASAEFADAERLAALDGLVGGALQLVLTPARLRALGRPEEARPMALPVSQLGSARVRALSAQDLAGAKGEGAKGETLGAELVEAHAAGAAALHLATLALMLPAVLVGPLAPAALTLPALTVRAEAITRYGEDRATRVEIVSRAPVPLLTARNCEFVVFRGGEGMREQVAVVVGTPDPARPVLVRLHSACLTGDLFGSLRCDCGDQLRTTVATMAQAGGGVLLYLDQEGRGNGIANKMRAYRLQSDGLDTYEADETLGFGLDARRFDFAAAMLRQLGFEHVVLMTNNPEKIAALSRAGLQVSGVERLYGRRGADNIRYLAAKRDRAGHFLDLEALDHHAPASCG</sequence>
<feature type="domain" description="GTP cyclohydrolase II" evidence="10">
    <location>
        <begin position="191"/>
        <end position="348"/>
    </location>
</feature>
<dbReference type="HAMAP" id="MF_00179">
    <property type="entry name" value="RibA"/>
    <property type="match status" value="1"/>
</dbReference>
<evidence type="ECO:0000256" key="6">
    <source>
        <dbReference type="ARBA" id="ARBA00022833"/>
    </source>
</evidence>
<evidence type="ECO:0000256" key="8">
    <source>
        <dbReference type="ARBA" id="ARBA00049295"/>
    </source>
</evidence>
<dbReference type="SUPFAM" id="SSF142695">
    <property type="entry name" value="RibA-like"/>
    <property type="match status" value="1"/>
</dbReference>
<feature type="binding site" evidence="9">
    <location>
        <position position="246"/>
    </location>
    <ligand>
        <name>Zn(2+)</name>
        <dbReference type="ChEBI" id="CHEBI:29105"/>
        <note>catalytic</note>
    </ligand>
</feature>
<feature type="active site" description="Nucleophile" evidence="9">
    <location>
        <position position="309"/>
    </location>
</feature>
<dbReference type="NCBIfam" id="NF001591">
    <property type="entry name" value="PRK00393.1"/>
    <property type="match status" value="1"/>
</dbReference>
<evidence type="ECO:0000313" key="12">
    <source>
        <dbReference type="Proteomes" id="UP001224682"/>
    </source>
</evidence>
<proteinExistence type="inferred from homology"/>
<comment type="similarity">
    <text evidence="9">Belongs to the GTP cyclohydrolase II family.</text>
</comment>
<comment type="caution">
    <text evidence="11">The sequence shown here is derived from an EMBL/GenBank/DDBJ whole genome shotgun (WGS) entry which is preliminary data.</text>
</comment>
<keyword evidence="6 9" id="KW-0862">Zinc</keyword>
<dbReference type="CDD" id="cd00641">
    <property type="entry name" value="GTP_cyclohydro2"/>
    <property type="match status" value="1"/>
</dbReference>
<accession>A0ABU0BIH0</accession>
<dbReference type="PANTHER" id="PTHR21327">
    <property type="entry name" value="GTP CYCLOHYDROLASE II-RELATED"/>
    <property type="match status" value="1"/>
</dbReference>
<dbReference type="EMBL" id="JAUSUI010000011">
    <property type="protein sequence ID" value="MDQ0305078.1"/>
    <property type="molecule type" value="Genomic_DNA"/>
</dbReference>
<protein>
    <recommendedName>
        <fullName evidence="9">GTP cyclohydrolase-2</fullName>
        <ecNumber evidence="9">3.5.4.25</ecNumber>
    </recommendedName>
    <alternativeName>
        <fullName evidence="9">GTP cyclohydrolase II</fullName>
    </alternativeName>
</protein>
<comment type="pathway">
    <text evidence="1 9">Cofactor biosynthesis; riboflavin biosynthesis; 5-amino-6-(D-ribitylamino)uracil from GTP: step 1/4.</text>
</comment>
<dbReference type="InterPro" id="IPR000926">
    <property type="entry name" value="RibA"/>
</dbReference>
<keyword evidence="3 9" id="KW-0479">Metal-binding</keyword>
<evidence type="ECO:0000259" key="10">
    <source>
        <dbReference type="Pfam" id="PF00925"/>
    </source>
</evidence>
<comment type="catalytic activity">
    <reaction evidence="8 9">
        <text>GTP + 4 H2O = 2,5-diamino-6-hydroxy-4-(5-phosphoribosylamino)-pyrimidine + formate + 2 phosphate + 3 H(+)</text>
        <dbReference type="Rhea" id="RHEA:23704"/>
        <dbReference type="ChEBI" id="CHEBI:15377"/>
        <dbReference type="ChEBI" id="CHEBI:15378"/>
        <dbReference type="ChEBI" id="CHEBI:15740"/>
        <dbReference type="ChEBI" id="CHEBI:37565"/>
        <dbReference type="ChEBI" id="CHEBI:43474"/>
        <dbReference type="ChEBI" id="CHEBI:58614"/>
        <dbReference type="EC" id="3.5.4.25"/>
    </reaction>
</comment>
<evidence type="ECO:0000313" key="11">
    <source>
        <dbReference type="EMBL" id="MDQ0305078.1"/>
    </source>
</evidence>
<dbReference type="GO" id="GO:0003935">
    <property type="term" value="F:GTP cyclohydrolase II activity"/>
    <property type="evidence" value="ECO:0007669"/>
    <property type="project" value="UniProtKB-EC"/>
</dbReference>
<evidence type="ECO:0000256" key="2">
    <source>
        <dbReference type="ARBA" id="ARBA00022619"/>
    </source>
</evidence>
<dbReference type="Pfam" id="PF00925">
    <property type="entry name" value="GTP_cyclohydro2"/>
    <property type="match status" value="1"/>
</dbReference>
<evidence type="ECO:0000256" key="7">
    <source>
        <dbReference type="ARBA" id="ARBA00023134"/>
    </source>
</evidence>
<dbReference type="Gene3D" id="3.40.50.10990">
    <property type="entry name" value="GTP cyclohydrolase II"/>
    <property type="match status" value="1"/>
</dbReference>
<keyword evidence="12" id="KW-1185">Reference proteome</keyword>
<dbReference type="InterPro" id="IPR032677">
    <property type="entry name" value="GTP_cyclohydro_II"/>
</dbReference>
<dbReference type="InterPro" id="IPR036144">
    <property type="entry name" value="RibA-like_sf"/>
</dbReference>
<gene>
    <name evidence="9" type="primary">ribA</name>
    <name evidence="11" type="ORF">J2S75_004128</name>
</gene>
<feature type="binding site" evidence="9">
    <location>
        <position position="235"/>
    </location>
    <ligand>
        <name>Zn(2+)</name>
        <dbReference type="ChEBI" id="CHEBI:29105"/>
        <note>catalytic</note>
    </ligand>
</feature>
<feature type="binding site" evidence="9">
    <location>
        <position position="295"/>
    </location>
    <ligand>
        <name>GTP</name>
        <dbReference type="ChEBI" id="CHEBI:37565"/>
    </ligand>
</feature>